<keyword evidence="2 4" id="KW-0175">Coiled coil</keyword>
<keyword evidence="6" id="KW-1185">Reference proteome</keyword>
<evidence type="ECO:0000256" key="2">
    <source>
        <dbReference type="ARBA" id="ARBA00023054"/>
    </source>
</evidence>
<evidence type="ECO:0000256" key="4">
    <source>
        <dbReference type="SAM" id="Coils"/>
    </source>
</evidence>
<evidence type="ECO:0000313" key="5">
    <source>
        <dbReference type="EMBL" id="CAH1154101.1"/>
    </source>
</evidence>
<feature type="coiled-coil region" evidence="4">
    <location>
        <begin position="91"/>
        <end position="129"/>
    </location>
</feature>
<name>A0A9P0DQN1_PHACE</name>
<dbReference type="GO" id="GO:0097546">
    <property type="term" value="C:ciliary base"/>
    <property type="evidence" value="ECO:0007669"/>
    <property type="project" value="TreeGrafter"/>
</dbReference>
<evidence type="ECO:0000256" key="3">
    <source>
        <dbReference type="ARBA" id="ARBA00023273"/>
    </source>
</evidence>
<evidence type="ECO:0000313" key="6">
    <source>
        <dbReference type="Proteomes" id="UP001153737"/>
    </source>
</evidence>
<dbReference type="GO" id="GO:0005737">
    <property type="term" value="C:cytoplasm"/>
    <property type="evidence" value="ECO:0007669"/>
    <property type="project" value="TreeGrafter"/>
</dbReference>
<dbReference type="Proteomes" id="UP001153737">
    <property type="component" value="Chromosome 15"/>
</dbReference>
<reference evidence="5" key="1">
    <citation type="submission" date="2022-01" db="EMBL/GenBank/DDBJ databases">
        <authorList>
            <person name="King R."/>
        </authorList>
    </citation>
    <scope>NUCLEOTIDE SEQUENCE</scope>
</reference>
<dbReference type="OrthoDB" id="10254896at2759"/>
<dbReference type="GO" id="GO:0005813">
    <property type="term" value="C:centrosome"/>
    <property type="evidence" value="ECO:0007669"/>
    <property type="project" value="TreeGrafter"/>
</dbReference>
<dbReference type="Pfam" id="PF14931">
    <property type="entry name" value="IFT20"/>
    <property type="match status" value="1"/>
</dbReference>
<sequence length="143" mass="16743">MLTNSQNWKFQIIMGEFLGRAGIFFDEVDRICILEPEVSKLTSDLKEECQIYIEKIDEFQKIVNKFIAMVDQLGEAVERKKIKAIGARNILQSMEKEKETHHHQLQALIAEKSMELERLKIHLNSLQKTEMEQNEVINELTHC</sequence>
<dbReference type="GO" id="GO:0060271">
    <property type="term" value="P:cilium assembly"/>
    <property type="evidence" value="ECO:0007669"/>
    <property type="project" value="TreeGrafter"/>
</dbReference>
<evidence type="ECO:0008006" key="7">
    <source>
        <dbReference type="Google" id="ProtNLM"/>
    </source>
</evidence>
<organism evidence="5 6">
    <name type="scientific">Phaedon cochleariae</name>
    <name type="common">Mustard beetle</name>
    <dbReference type="NCBI Taxonomy" id="80249"/>
    <lineage>
        <taxon>Eukaryota</taxon>
        <taxon>Metazoa</taxon>
        <taxon>Ecdysozoa</taxon>
        <taxon>Arthropoda</taxon>
        <taxon>Hexapoda</taxon>
        <taxon>Insecta</taxon>
        <taxon>Pterygota</taxon>
        <taxon>Neoptera</taxon>
        <taxon>Endopterygota</taxon>
        <taxon>Coleoptera</taxon>
        <taxon>Polyphaga</taxon>
        <taxon>Cucujiformia</taxon>
        <taxon>Chrysomeloidea</taxon>
        <taxon>Chrysomelidae</taxon>
        <taxon>Chrysomelinae</taxon>
        <taxon>Chrysomelini</taxon>
        <taxon>Phaedon</taxon>
    </lineage>
</organism>
<dbReference type="GO" id="GO:0097730">
    <property type="term" value="C:non-motile cilium"/>
    <property type="evidence" value="ECO:0007669"/>
    <property type="project" value="TreeGrafter"/>
</dbReference>
<accession>A0A9P0DQN1</accession>
<protein>
    <recommendedName>
        <fullName evidence="7">Intraflagellar transport 20</fullName>
    </recommendedName>
</protein>
<evidence type="ECO:0000256" key="1">
    <source>
        <dbReference type="ARBA" id="ARBA00004138"/>
    </source>
</evidence>
<dbReference type="GO" id="GO:0030990">
    <property type="term" value="C:intraciliary transport particle"/>
    <property type="evidence" value="ECO:0007669"/>
    <property type="project" value="TreeGrafter"/>
</dbReference>
<keyword evidence="3" id="KW-0966">Cell projection</keyword>
<dbReference type="InterPro" id="IPR028172">
    <property type="entry name" value="FT20"/>
</dbReference>
<proteinExistence type="predicted"/>
<gene>
    <name evidence="5" type="ORF">PHAECO_LOCUS4769</name>
</gene>
<dbReference type="PANTHER" id="PTHR31978">
    <property type="entry name" value="INTRAFLAGELLAR TRANSPORT PROTEIN 20 HOMOLOG"/>
    <property type="match status" value="1"/>
</dbReference>
<dbReference type="PANTHER" id="PTHR31978:SF1">
    <property type="entry name" value="INTRAFLAGELLAR TRANSPORT PROTEIN 20 HOMOLOG"/>
    <property type="match status" value="1"/>
</dbReference>
<dbReference type="EMBL" id="OU896721">
    <property type="protein sequence ID" value="CAH1154101.1"/>
    <property type="molecule type" value="Genomic_DNA"/>
</dbReference>
<dbReference type="AlphaFoldDB" id="A0A9P0DQN1"/>
<dbReference type="GO" id="GO:0036064">
    <property type="term" value="C:ciliary basal body"/>
    <property type="evidence" value="ECO:0007669"/>
    <property type="project" value="TreeGrafter"/>
</dbReference>
<comment type="subcellular location">
    <subcellularLocation>
        <location evidence="1">Cell projection</location>
        <location evidence="1">Cilium</location>
    </subcellularLocation>
</comment>
<dbReference type="GO" id="GO:0061512">
    <property type="term" value="P:protein localization to cilium"/>
    <property type="evidence" value="ECO:0007669"/>
    <property type="project" value="TreeGrafter"/>
</dbReference>
<reference evidence="5" key="2">
    <citation type="submission" date="2022-10" db="EMBL/GenBank/DDBJ databases">
        <authorList>
            <consortium name="ENA_rothamsted_submissions"/>
            <consortium name="culmorum"/>
            <person name="King R."/>
        </authorList>
    </citation>
    <scope>NUCLEOTIDE SEQUENCE</scope>
</reference>